<dbReference type="Gene3D" id="1.10.8.60">
    <property type="match status" value="1"/>
</dbReference>
<evidence type="ECO:0000256" key="3">
    <source>
        <dbReference type="ARBA" id="ARBA00022705"/>
    </source>
</evidence>
<dbReference type="SMART" id="SM00760">
    <property type="entry name" value="Bac_DnaA_C"/>
    <property type="match status" value="1"/>
</dbReference>
<evidence type="ECO:0000256" key="7">
    <source>
        <dbReference type="ARBA" id="ARBA00023125"/>
    </source>
</evidence>
<comment type="subunit">
    <text evidence="8">Oligomerizes as a right-handed, spiral filament on DNA at oriC.</text>
</comment>
<dbReference type="InterPro" id="IPR003593">
    <property type="entry name" value="AAA+_ATPase"/>
</dbReference>
<dbReference type="GO" id="GO:0005524">
    <property type="term" value="F:ATP binding"/>
    <property type="evidence" value="ECO:0007669"/>
    <property type="project" value="UniProtKB-UniRule"/>
</dbReference>
<evidence type="ECO:0000256" key="8">
    <source>
        <dbReference type="HAMAP-Rule" id="MF_00377"/>
    </source>
</evidence>
<dbReference type="InterPro" id="IPR010921">
    <property type="entry name" value="Trp_repressor/repl_initiator"/>
</dbReference>
<dbReference type="InterPro" id="IPR013159">
    <property type="entry name" value="DnaA_C"/>
</dbReference>
<dbReference type="InterPro" id="IPR024633">
    <property type="entry name" value="DnaA_N_dom"/>
</dbReference>
<evidence type="ECO:0000259" key="12">
    <source>
        <dbReference type="SMART" id="SM00382"/>
    </source>
</evidence>
<dbReference type="EMBL" id="PEUE01000025">
    <property type="protein sequence ID" value="PIV38652.1"/>
    <property type="molecule type" value="Genomic_DNA"/>
</dbReference>
<dbReference type="Pfam" id="PF08299">
    <property type="entry name" value="Bac_DnaA_C"/>
    <property type="match status" value="1"/>
</dbReference>
<dbReference type="PANTHER" id="PTHR30050">
    <property type="entry name" value="CHROMOSOMAL REPLICATION INITIATOR PROTEIN DNAA"/>
    <property type="match status" value="1"/>
</dbReference>
<comment type="function">
    <text evidence="8 10">Plays an essential role in the initiation and regulation of chromosomal replication. ATP-DnaA binds to the origin of replication (oriC) to initiate formation of the DNA replication initiation complex once per cell cycle. Binds the DnaA box (a 9 base pair repeat at the origin) and separates the double-stranded (ds)DNA. Forms a right-handed helical filament on oriC DNA; dsDNA binds to the exterior of the filament while single-stranded (ss)DNA is stabiized in the filament's interior. The ATP-DnaA-oriC complex binds and stabilizes one strand of the AT-rich DNA unwinding element (DUE), permitting loading of DNA polymerase. After initiation quickly degrades to an ADP-DnaA complex that is not apt for DNA replication. Binds acidic phospholipids.</text>
</comment>
<keyword evidence="2 8" id="KW-0963">Cytoplasm</keyword>
<dbReference type="NCBIfam" id="TIGR00362">
    <property type="entry name" value="DnaA"/>
    <property type="match status" value="1"/>
</dbReference>
<evidence type="ECO:0000256" key="11">
    <source>
        <dbReference type="RuleBase" id="RU004227"/>
    </source>
</evidence>
<feature type="region of interest" description="Domain I, interacts with DnaA modulators" evidence="8">
    <location>
        <begin position="1"/>
        <end position="109"/>
    </location>
</feature>
<dbReference type="SUPFAM" id="SSF48295">
    <property type="entry name" value="TrpR-like"/>
    <property type="match status" value="1"/>
</dbReference>
<feature type="binding site" evidence="8">
    <location>
        <position position="174"/>
    </location>
    <ligand>
        <name>ATP</name>
        <dbReference type="ChEBI" id="CHEBI:30616"/>
    </ligand>
</feature>
<evidence type="ECO:0000256" key="1">
    <source>
        <dbReference type="ARBA" id="ARBA00006583"/>
    </source>
</evidence>
<keyword evidence="4 8" id="KW-0547">Nucleotide-binding</keyword>
<evidence type="ECO:0000256" key="5">
    <source>
        <dbReference type="ARBA" id="ARBA00022840"/>
    </source>
</evidence>
<feature type="binding site" evidence="8">
    <location>
        <position position="172"/>
    </location>
    <ligand>
        <name>ATP</name>
        <dbReference type="ChEBI" id="CHEBI:30616"/>
    </ligand>
</feature>
<keyword evidence="3 8" id="KW-0235">DNA replication</keyword>
<dbReference type="InterPro" id="IPR001957">
    <property type="entry name" value="Chromosome_initiator_DnaA"/>
</dbReference>
<dbReference type="InterPro" id="IPR020591">
    <property type="entry name" value="Chromosome_initiator_DnaA-like"/>
</dbReference>
<dbReference type="CDD" id="cd00009">
    <property type="entry name" value="AAA"/>
    <property type="match status" value="1"/>
</dbReference>
<dbReference type="GO" id="GO:0006270">
    <property type="term" value="P:DNA replication initiation"/>
    <property type="evidence" value="ECO:0007669"/>
    <property type="project" value="UniProtKB-UniRule"/>
</dbReference>
<dbReference type="GO" id="GO:0005886">
    <property type="term" value="C:plasma membrane"/>
    <property type="evidence" value="ECO:0007669"/>
    <property type="project" value="TreeGrafter"/>
</dbReference>
<evidence type="ECO:0000256" key="4">
    <source>
        <dbReference type="ARBA" id="ARBA00022741"/>
    </source>
</evidence>
<evidence type="ECO:0000313" key="15">
    <source>
        <dbReference type="Proteomes" id="UP000229247"/>
    </source>
</evidence>
<dbReference type="Gene3D" id="3.40.50.300">
    <property type="entry name" value="P-loop containing nucleotide triphosphate hydrolases"/>
    <property type="match status" value="1"/>
</dbReference>
<dbReference type="HAMAP" id="MF_00377">
    <property type="entry name" value="DnaA_bact"/>
    <property type="match status" value="1"/>
</dbReference>
<keyword evidence="7 8" id="KW-0238">DNA-binding</keyword>
<dbReference type="GO" id="GO:0008289">
    <property type="term" value="F:lipid binding"/>
    <property type="evidence" value="ECO:0007669"/>
    <property type="project" value="UniProtKB-KW"/>
</dbReference>
<evidence type="ECO:0000256" key="10">
    <source>
        <dbReference type="RuleBase" id="RU000577"/>
    </source>
</evidence>
<dbReference type="Pfam" id="PF11638">
    <property type="entry name" value="DnaA_N"/>
    <property type="match status" value="1"/>
</dbReference>
<dbReference type="FunFam" id="3.40.50.300:FF:000668">
    <property type="entry name" value="Chromosomal replication initiator protein DnaA"/>
    <property type="match status" value="1"/>
</dbReference>
<dbReference type="InterPro" id="IPR018312">
    <property type="entry name" value="Chromosome_initiator_DnaA_CS"/>
</dbReference>
<accession>A0A2M7D6K9</accession>
<name>A0A2M7D6K9_9BACT</name>
<dbReference type="SUPFAM" id="SSF52540">
    <property type="entry name" value="P-loop containing nucleoside triphosphate hydrolases"/>
    <property type="match status" value="1"/>
</dbReference>
<dbReference type="Pfam" id="PF00308">
    <property type="entry name" value="Bac_DnaA"/>
    <property type="match status" value="1"/>
</dbReference>
<dbReference type="InterPro" id="IPR013317">
    <property type="entry name" value="DnaA_dom"/>
</dbReference>
<dbReference type="GO" id="GO:0003688">
    <property type="term" value="F:DNA replication origin binding"/>
    <property type="evidence" value="ECO:0007669"/>
    <property type="project" value="UniProtKB-UniRule"/>
</dbReference>
<evidence type="ECO:0000256" key="2">
    <source>
        <dbReference type="ARBA" id="ARBA00022490"/>
    </source>
</evidence>
<keyword evidence="5 8" id="KW-0067">ATP-binding</keyword>
<comment type="caution">
    <text evidence="14">The sequence shown here is derived from an EMBL/GenBank/DDBJ whole genome shotgun (WGS) entry which is preliminary data.</text>
</comment>
<dbReference type="Proteomes" id="UP000229247">
    <property type="component" value="Unassembled WGS sequence"/>
</dbReference>
<feature type="domain" description="AAA+ ATPase" evidence="12">
    <location>
        <begin position="159"/>
        <end position="294"/>
    </location>
</feature>
<reference evidence="15" key="1">
    <citation type="submission" date="2017-09" db="EMBL/GenBank/DDBJ databases">
        <title>Depth-based differentiation of microbial function through sediment-hosted aquifers and enrichment of novel symbionts in the deep terrestrial subsurface.</title>
        <authorList>
            <person name="Probst A.J."/>
            <person name="Ladd B."/>
            <person name="Jarett J.K."/>
            <person name="Geller-Mcgrath D.E."/>
            <person name="Sieber C.M.K."/>
            <person name="Emerson J.B."/>
            <person name="Anantharaman K."/>
            <person name="Thomas B.C."/>
            <person name="Malmstrom R."/>
            <person name="Stieglmeier M."/>
            <person name="Klingl A."/>
            <person name="Woyke T."/>
            <person name="Ryan C.M."/>
            <person name="Banfield J.F."/>
        </authorList>
    </citation>
    <scope>NUCLEOTIDE SEQUENCE [LARGE SCALE GENOMIC DNA]</scope>
</reference>
<dbReference type="InterPro" id="IPR027417">
    <property type="entry name" value="P-loop_NTPase"/>
</dbReference>
<dbReference type="GO" id="GO:0005737">
    <property type="term" value="C:cytoplasm"/>
    <property type="evidence" value="ECO:0007669"/>
    <property type="project" value="UniProtKB-SubCell"/>
</dbReference>
<dbReference type="CDD" id="cd06571">
    <property type="entry name" value="Bac_DnaA_C"/>
    <property type="match status" value="1"/>
</dbReference>
<dbReference type="SMART" id="SM00382">
    <property type="entry name" value="AAA"/>
    <property type="match status" value="1"/>
</dbReference>
<proteinExistence type="inferred from homology"/>
<evidence type="ECO:0000256" key="6">
    <source>
        <dbReference type="ARBA" id="ARBA00023121"/>
    </source>
</evidence>
<gene>
    <name evidence="8 14" type="primary">dnaA</name>
    <name evidence="14" type="ORF">COS30_00915</name>
</gene>
<feature type="binding site" evidence="8">
    <location>
        <position position="170"/>
    </location>
    <ligand>
        <name>ATP</name>
        <dbReference type="ChEBI" id="CHEBI:30616"/>
    </ligand>
</feature>
<comment type="domain">
    <text evidence="8">Domain I is involved in oligomerization and binding regulators, domain II is flexibile and of varying length in different bacteria, domain III forms the AAA+ region, while domain IV binds dsDNA.</text>
</comment>
<feature type="region of interest" description="Domain IV, binds dsDNA" evidence="8">
    <location>
        <begin position="344"/>
        <end position="463"/>
    </location>
</feature>
<evidence type="ECO:0000256" key="9">
    <source>
        <dbReference type="NCBIfam" id="TIGR00362"/>
    </source>
</evidence>
<keyword evidence="6 8" id="KW-0446">Lipid-binding</keyword>
<evidence type="ECO:0000259" key="13">
    <source>
        <dbReference type="SMART" id="SM00760"/>
    </source>
</evidence>
<dbReference type="PROSITE" id="PS01008">
    <property type="entry name" value="DNAA"/>
    <property type="match status" value="1"/>
</dbReference>
<dbReference type="PRINTS" id="PR00051">
    <property type="entry name" value="DNAA"/>
</dbReference>
<comment type="subcellular location">
    <subcellularLocation>
        <location evidence="8">Cytoplasm</location>
    </subcellularLocation>
</comment>
<feature type="binding site" evidence="8">
    <location>
        <position position="173"/>
    </location>
    <ligand>
        <name>ATP</name>
        <dbReference type="ChEBI" id="CHEBI:30616"/>
    </ligand>
</feature>
<sequence>MLKEKMNFMLHEELWQTALGEIELNISRANFITWFRDTGIIKNKDGVVTIGVPNGFSKEWLENKYNKLILRALRNTSNNIKDLRFIINPVTNQPSMEKIFKTGIKKEPPASLDQPFEELVVDKETNLNPKYKFANFIVGSFNELAQAAAKAVVGNPGELYNPLFIYGGVGLGKTHLIQAIGNEIVEKYKKKKKVKYISSEKFTSELVSALHNGKVEDFKEKYRQIDVLVIDDVQFLAGKEKTQEEFFHAFNALYQKNKQIILSSDRPPRAISTLEERLRSRFEGGMIADISQPDMETRLAILKCKLAEKKATLPDDILNHLATNIQKNIRELEGALNRVIALNNLSFTTDKDKIFKILNDIISPPKKLTHYKIIIQAVAEFYDVNTSELINRCRKKEVAYPRQIAMYLIREELKKSFPFIGEKLGGRDHTTVMYACDKMQKEIQSNETLQQEIVLIKERIYSK</sequence>
<evidence type="ECO:0000313" key="14">
    <source>
        <dbReference type="EMBL" id="PIV38652.1"/>
    </source>
</evidence>
<dbReference type="PANTHER" id="PTHR30050:SF2">
    <property type="entry name" value="CHROMOSOMAL REPLICATION INITIATOR PROTEIN DNAA"/>
    <property type="match status" value="1"/>
</dbReference>
<dbReference type="AlphaFoldDB" id="A0A2M7D6K9"/>
<comment type="similarity">
    <text evidence="1 8 11">Belongs to the DnaA family.</text>
</comment>
<organism evidence="14 15">
    <name type="scientific">Candidatus Portnoybacteria bacterium CG02_land_8_20_14_3_00_45_8</name>
    <dbReference type="NCBI Taxonomy" id="1974807"/>
    <lineage>
        <taxon>Bacteria</taxon>
        <taxon>Candidatus Portnoyibacteriota</taxon>
    </lineage>
</organism>
<dbReference type="InterPro" id="IPR038454">
    <property type="entry name" value="DnaA_N_sf"/>
</dbReference>
<comment type="caution">
    <text evidence="8">Lacks conserved residue(s) required for the propagation of feature annotation.</text>
</comment>
<dbReference type="Gene3D" id="3.30.300.180">
    <property type="match status" value="1"/>
</dbReference>
<feature type="domain" description="Chromosomal replication initiator DnaA C-terminal" evidence="13">
    <location>
        <begin position="370"/>
        <end position="439"/>
    </location>
</feature>
<dbReference type="Gene3D" id="1.10.1750.10">
    <property type="match status" value="1"/>
</dbReference>
<dbReference type="GO" id="GO:0006275">
    <property type="term" value="P:regulation of DNA replication"/>
    <property type="evidence" value="ECO:0007669"/>
    <property type="project" value="UniProtKB-UniRule"/>
</dbReference>
<protein>
    <recommendedName>
        <fullName evidence="8 9">Chromosomal replication initiator protein DnaA</fullName>
    </recommendedName>
</protein>